<feature type="region of interest" description="Disordered" evidence="1">
    <location>
        <begin position="139"/>
        <end position="182"/>
    </location>
</feature>
<gene>
    <name evidence="3" type="ORF">PMZ80_003076</name>
</gene>
<reference evidence="3 4" key="1">
    <citation type="journal article" date="2023" name="Res Sq">
        <title>Genomic and morphological characterization of Knufia obscura isolated from the Mars 2020 spacecraft assembly facility.</title>
        <authorList>
            <person name="Chander A.M."/>
            <person name="Teixeira M.M."/>
            <person name="Singh N.K."/>
            <person name="Williams M.P."/>
            <person name="Parker C.W."/>
            <person name="Leo P."/>
            <person name="Stajich J.E."/>
            <person name="Torok T."/>
            <person name="Tighe S."/>
            <person name="Mason C.E."/>
            <person name="Venkateswaran K."/>
        </authorList>
    </citation>
    <scope>NUCLEOTIDE SEQUENCE [LARGE SCALE GENOMIC DNA]</scope>
    <source>
        <strain evidence="3 4">CCFEE 5817</strain>
    </source>
</reference>
<feature type="compositionally biased region" description="Polar residues" evidence="1">
    <location>
        <begin position="580"/>
        <end position="590"/>
    </location>
</feature>
<feature type="region of interest" description="Disordered" evidence="1">
    <location>
        <begin position="573"/>
        <end position="607"/>
    </location>
</feature>
<dbReference type="Pfam" id="PF25545">
    <property type="entry name" value="DUF7924"/>
    <property type="match status" value="1"/>
</dbReference>
<dbReference type="Proteomes" id="UP001334248">
    <property type="component" value="Unassembled WGS sequence"/>
</dbReference>
<name>A0ABR0RT73_9EURO</name>
<organism evidence="3 4">
    <name type="scientific">Knufia obscura</name>
    <dbReference type="NCBI Taxonomy" id="1635080"/>
    <lineage>
        <taxon>Eukaryota</taxon>
        <taxon>Fungi</taxon>
        <taxon>Dikarya</taxon>
        <taxon>Ascomycota</taxon>
        <taxon>Pezizomycotina</taxon>
        <taxon>Eurotiomycetes</taxon>
        <taxon>Chaetothyriomycetidae</taxon>
        <taxon>Chaetothyriales</taxon>
        <taxon>Trichomeriaceae</taxon>
        <taxon>Knufia</taxon>
    </lineage>
</organism>
<proteinExistence type="predicted"/>
<sequence>MRYHVYFGLAALLDEVVARFSNSSIGIGVFLSSKLSGEASSTTMQHSGACKLTTLVQEAAAFRSNVSRRLLGRGPRCTEPGDRAPRSVQHQKRLVWEEKEETSSAPVTLDKQLCTTPSRKDATHEYIPRLTYLQQIQRPSPPALQDIQKRSQSAPDASAAVLGSPFSVERSTRRLQGQKRKIPCADTEEDLCRHHKKRQLSEITAEASSATGPAPPEHYERDNTEVCPPIASPIVHWVHTAQWPEDFASMSQEQSSSSKKRPSSSSYTQSFKAGEVPKAHSAAHENILADHGVYMDELQGRSRAREQSKSFCRSLSKSTYPEPQHTAFPLSEFLSVWQRVQKRNEARVYRDLTPLLVPSPELLWASGHQELEHVAEEISVEWTRCKILGGPRPKPDLAVGIAPSAFDEAEKAKLKNHTAFERATLFTDNIYFPFLLCEAKCGDEGISRADRQNIQSASVAVNAIIQLCRAVDETKMADLSGQILVFSVSHDNLLVKLYGHFAIIDGEKLAFYRYPIASFVLNFEESQGRKRTHDFVREIYHSFYPAHLKRIRDALAAMDDPRNVAMTSGICVEEDESQEQDPSARSSQENAGFKKPGTPASKKQKGALALLREQMAEQQRQSKEQVALLERQMARQEEQYKEQIKLLTQLVNQR</sequence>
<evidence type="ECO:0000313" key="4">
    <source>
        <dbReference type="Proteomes" id="UP001334248"/>
    </source>
</evidence>
<evidence type="ECO:0000313" key="3">
    <source>
        <dbReference type="EMBL" id="KAK5943795.1"/>
    </source>
</evidence>
<feature type="compositionally biased region" description="Low complexity" evidence="1">
    <location>
        <begin position="249"/>
        <end position="270"/>
    </location>
</feature>
<dbReference type="PANTHER" id="PTHR42470">
    <property type="entry name" value="VAST DOMAIN-CONTAINING PROTEIN"/>
    <property type="match status" value="1"/>
</dbReference>
<evidence type="ECO:0000256" key="1">
    <source>
        <dbReference type="SAM" id="MobiDB-lite"/>
    </source>
</evidence>
<evidence type="ECO:0000259" key="2">
    <source>
        <dbReference type="Pfam" id="PF25545"/>
    </source>
</evidence>
<dbReference type="InterPro" id="IPR057684">
    <property type="entry name" value="DUF7924"/>
</dbReference>
<dbReference type="GeneID" id="89996525"/>
<dbReference type="RefSeq" id="XP_064731885.1">
    <property type="nucleotide sequence ID" value="XM_064871505.1"/>
</dbReference>
<accession>A0ABR0RT73</accession>
<feature type="region of interest" description="Disordered" evidence="1">
    <location>
        <begin position="249"/>
        <end position="279"/>
    </location>
</feature>
<protein>
    <recommendedName>
        <fullName evidence="2">DUF7924 domain-containing protein</fullName>
    </recommendedName>
</protein>
<feature type="region of interest" description="Disordered" evidence="1">
    <location>
        <begin position="199"/>
        <end position="224"/>
    </location>
</feature>
<dbReference type="PANTHER" id="PTHR42470:SF2">
    <property type="match status" value="1"/>
</dbReference>
<comment type="caution">
    <text evidence="3">The sequence shown here is derived from an EMBL/GenBank/DDBJ whole genome shotgun (WGS) entry which is preliminary data.</text>
</comment>
<keyword evidence="4" id="KW-1185">Reference proteome</keyword>
<dbReference type="EMBL" id="JAVHJV010000003">
    <property type="protein sequence ID" value="KAK5943795.1"/>
    <property type="molecule type" value="Genomic_DNA"/>
</dbReference>
<feature type="domain" description="DUF7924" evidence="2">
    <location>
        <begin position="333"/>
        <end position="555"/>
    </location>
</feature>